<sequence>MDVKIVFVTVAAVVFLLRHADIRNNAQNASFPSYSLENFLCGAPLNKFDDSFPPTWRNFPGVSAAELFNFITHPNVVEKWFSLVSLFTSADHKPLVVGKVFRAVV</sequence>
<dbReference type="Proteomes" id="UP000092461">
    <property type="component" value="Unassembled WGS sequence"/>
</dbReference>
<proteinExistence type="predicted"/>
<keyword evidence="3" id="KW-1185">Reference proteome</keyword>
<dbReference type="EnsemblMetazoa" id="LLOJ000695-RA">
    <property type="protein sequence ID" value="LLOJ000695-PA"/>
    <property type="gene ID" value="LLOJ000695"/>
</dbReference>
<dbReference type="VEuPathDB" id="VectorBase:LLOJ000695"/>
<feature type="signal peptide" evidence="1">
    <location>
        <begin position="1"/>
        <end position="22"/>
    </location>
</feature>
<feature type="chain" id="PRO_5008405501" description="Secreted protein" evidence="1">
    <location>
        <begin position="23"/>
        <end position="105"/>
    </location>
</feature>
<organism evidence="2 3">
    <name type="scientific">Lutzomyia longipalpis</name>
    <name type="common">Sand fly</name>
    <dbReference type="NCBI Taxonomy" id="7200"/>
    <lineage>
        <taxon>Eukaryota</taxon>
        <taxon>Metazoa</taxon>
        <taxon>Ecdysozoa</taxon>
        <taxon>Arthropoda</taxon>
        <taxon>Hexapoda</taxon>
        <taxon>Insecta</taxon>
        <taxon>Pterygota</taxon>
        <taxon>Neoptera</taxon>
        <taxon>Endopterygota</taxon>
        <taxon>Diptera</taxon>
        <taxon>Nematocera</taxon>
        <taxon>Psychodoidea</taxon>
        <taxon>Psychodidae</taxon>
        <taxon>Lutzomyia</taxon>
        <taxon>Lutzomyia</taxon>
    </lineage>
</organism>
<reference evidence="2" key="1">
    <citation type="submission" date="2020-05" db="UniProtKB">
        <authorList>
            <consortium name="EnsemblMetazoa"/>
        </authorList>
    </citation>
    <scope>IDENTIFICATION</scope>
    <source>
        <strain evidence="2">Jacobina</strain>
    </source>
</reference>
<dbReference type="VEuPathDB" id="VectorBase:LLONM1_008721"/>
<dbReference type="EMBL" id="AJWK01002707">
    <property type="status" value="NOT_ANNOTATED_CDS"/>
    <property type="molecule type" value="Genomic_DNA"/>
</dbReference>
<accession>A0A1B0C9S3</accession>
<keyword evidence="1" id="KW-0732">Signal</keyword>
<name>A0A1B0C9S3_LUTLO</name>
<protein>
    <recommendedName>
        <fullName evidence="4">Secreted protein</fullName>
    </recommendedName>
</protein>
<evidence type="ECO:0000313" key="3">
    <source>
        <dbReference type="Proteomes" id="UP000092461"/>
    </source>
</evidence>
<evidence type="ECO:0000313" key="2">
    <source>
        <dbReference type="EnsemblMetazoa" id="LLOJ000695-PA"/>
    </source>
</evidence>
<evidence type="ECO:0008006" key="4">
    <source>
        <dbReference type="Google" id="ProtNLM"/>
    </source>
</evidence>
<evidence type="ECO:0000256" key="1">
    <source>
        <dbReference type="SAM" id="SignalP"/>
    </source>
</evidence>
<dbReference type="AlphaFoldDB" id="A0A1B0C9S3"/>